<proteinExistence type="inferred from homology"/>
<dbReference type="InterPro" id="IPR002645">
    <property type="entry name" value="STAS_dom"/>
</dbReference>
<evidence type="ECO:0000256" key="1">
    <source>
        <dbReference type="ARBA" id="ARBA00009013"/>
    </source>
</evidence>
<name>A0ABD4T3V2_9CYAN</name>
<dbReference type="Gene3D" id="3.30.750.24">
    <property type="entry name" value="STAS domain"/>
    <property type="match status" value="1"/>
</dbReference>
<accession>A0ABD4T3V2</accession>
<protein>
    <recommendedName>
        <fullName evidence="2">Anti-sigma factor antagonist</fullName>
    </recommendedName>
</protein>
<gene>
    <name evidence="4" type="ORF">QQ91_0011300</name>
</gene>
<organism evidence="4 5">
    <name type="scientific">Lyngbya confervoides BDU141951</name>
    <dbReference type="NCBI Taxonomy" id="1574623"/>
    <lineage>
        <taxon>Bacteria</taxon>
        <taxon>Bacillati</taxon>
        <taxon>Cyanobacteriota</taxon>
        <taxon>Cyanophyceae</taxon>
        <taxon>Oscillatoriophycideae</taxon>
        <taxon>Oscillatoriales</taxon>
        <taxon>Microcoleaceae</taxon>
        <taxon>Lyngbya</taxon>
    </lineage>
</organism>
<evidence type="ECO:0000259" key="3">
    <source>
        <dbReference type="PROSITE" id="PS50801"/>
    </source>
</evidence>
<keyword evidence="5" id="KW-1185">Reference proteome</keyword>
<comment type="caution">
    <text evidence="4">The sequence shown here is derived from an EMBL/GenBank/DDBJ whole genome shotgun (WGS) entry which is preliminary data.</text>
</comment>
<dbReference type="InterPro" id="IPR003658">
    <property type="entry name" value="Anti-sigma_ant"/>
</dbReference>
<evidence type="ECO:0000313" key="5">
    <source>
        <dbReference type="Proteomes" id="UP000031561"/>
    </source>
</evidence>
<evidence type="ECO:0000256" key="2">
    <source>
        <dbReference type="RuleBase" id="RU003749"/>
    </source>
</evidence>
<dbReference type="InterPro" id="IPR036513">
    <property type="entry name" value="STAS_dom_sf"/>
</dbReference>
<dbReference type="RefSeq" id="WP_166275139.1">
    <property type="nucleotide sequence ID" value="NZ_JTHE03000061.1"/>
</dbReference>
<dbReference type="NCBIfam" id="TIGR00377">
    <property type="entry name" value="ant_ant_sig"/>
    <property type="match status" value="1"/>
</dbReference>
<dbReference type="Proteomes" id="UP000031561">
    <property type="component" value="Unassembled WGS sequence"/>
</dbReference>
<dbReference type="CDD" id="cd07043">
    <property type="entry name" value="STAS_anti-anti-sigma_factors"/>
    <property type="match status" value="1"/>
</dbReference>
<feature type="domain" description="STAS" evidence="3">
    <location>
        <begin position="1"/>
        <end position="105"/>
    </location>
</feature>
<comment type="similarity">
    <text evidence="1 2">Belongs to the anti-sigma-factor antagonist family.</text>
</comment>
<evidence type="ECO:0000313" key="4">
    <source>
        <dbReference type="EMBL" id="MCM1983402.1"/>
    </source>
</evidence>
<dbReference type="Pfam" id="PF01740">
    <property type="entry name" value="STAS"/>
    <property type="match status" value="1"/>
</dbReference>
<dbReference type="AlphaFoldDB" id="A0ABD4T3V2"/>
<dbReference type="PANTHER" id="PTHR33495">
    <property type="entry name" value="ANTI-SIGMA FACTOR ANTAGONIST TM_1081-RELATED-RELATED"/>
    <property type="match status" value="1"/>
</dbReference>
<dbReference type="EMBL" id="JTHE03000061">
    <property type="protein sequence ID" value="MCM1983402.1"/>
    <property type="molecule type" value="Genomic_DNA"/>
</dbReference>
<sequence>MNHPTLYTIEPTGSFDSSIAPELRRQVQAALTSSATLVILDCQGVSFMDSSGLGELILAYKSLKQAGIGLLLCAINEQVKTLLELTDLAQIFEVFPSRHEAEQSLLAV</sequence>
<dbReference type="PANTHER" id="PTHR33495:SF2">
    <property type="entry name" value="ANTI-SIGMA FACTOR ANTAGONIST TM_1081-RELATED"/>
    <property type="match status" value="1"/>
</dbReference>
<dbReference type="SUPFAM" id="SSF52091">
    <property type="entry name" value="SpoIIaa-like"/>
    <property type="match status" value="1"/>
</dbReference>
<dbReference type="PROSITE" id="PS50801">
    <property type="entry name" value="STAS"/>
    <property type="match status" value="1"/>
</dbReference>
<reference evidence="4 5" key="1">
    <citation type="journal article" date="2015" name="Genome Announc.">
        <title>Draft Genome Sequence of Filamentous Marine Cyanobacterium Lyngbya confervoides Strain BDU141951.</title>
        <authorList>
            <person name="Chandrababunaidu M.M."/>
            <person name="Sen D."/>
            <person name="Tripathy S."/>
        </authorList>
    </citation>
    <scope>NUCLEOTIDE SEQUENCE [LARGE SCALE GENOMIC DNA]</scope>
    <source>
        <strain evidence="4 5">BDU141951</strain>
    </source>
</reference>